<accession>A0A0A9CLQ3</accession>
<evidence type="ECO:0000313" key="1">
    <source>
        <dbReference type="EMBL" id="JAD74320.1"/>
    </source>
</evidence>
<proteinExistence type="predicted"/>
<organism evidence="1">
    <name type="scientific">Arundo donax</name>
    <name type="common">Giant reed</name>
    <name type="synonym">Donax arundinaceus</name>
    <dbReference type="NCBI Taxonomy" id="35708"/>
    <lineage>
        <taxon>Eukaryota</taxon>
        <taxon>Viridiplantae</taxon>
        <taxon>Streptophyta</taxon>
        <taxon>Embryophyta</taxon>
        <taxon>Tracheophyta</taxon>
        <taxon>Spermatophyta</taxon>
        <taxon>Magnoliopsida</taxon>
        <taxon>Liliopsida</taxon>
        <taxon>Poales</taxon>
        <taxon>Poaceae</taxon>
        <taxon>PACMAD clade</taxon>
        <taxon>Arundinoideae</taxon>
        <taxon>Arundineae</taxon>
        <taxon>Arundo</taxon>
    </lineage>
</organism>
<reference evidence="1" key="2">
    <citation type="journal article" date="2015" name="Data Brief">
        <title>Shoot transcriptome of the giant reed, Arundo donax.</title>
        <authorList>
            <person name="Barrero R.A."/>
            <person name="Guerrero F.D."/>
            <person name="Moolhuijzen P."/>
            <person name="Goolsby J.A."/>
            <person name="Tidwell J."/>
            <person name="Bellgard S.E."/>
            <person name="Bellgard M.I."/>
        </authorList>
    </citation>
    <scope>NUCLEOTIDE SEQUENCE</scope>
    <source>
        <tissue evidence="1">Shoot tissue taken approximately 20 cm above the soil surface</tissue>
    </source>
</reference>
<sequence>MLVGQFRTSNALINFFMLFRTDTLVLNATSAIGNNFLFCNKRYNIDQFIRHEKGS</sequence>
<protein>
    <submittedName>
        <fullName evidence="1">Uncharacterized protein</fullName>
    </submittedName>
</protein>
<dbReference type="AlphaFoldDB" id="A0A0A9CLQ3"/>
<reference evidence="1" key="1">
    <citation type="submission" date="2014-09" db="EMBL/GenBank/DDBJ databases">
        <authorList>
            <person name="Magalhaes I.L.F."/>
            <person name="Oliveira U."/>
            <person name="Santos F.R."/>
            <person name="Vidigal T.H.D.A."/>
            <person name="Brescovit A.D."/>
            <person name="Santos A.J."/>
        </authorList>
    </citation>
    <scope>NUCLEOTIDE SEQUENCE</scope>
    <source>
        <tissue evidence="1">Shoot tissue taken approximately 20 cm above the soil surface</tissue>
    </source>
</reference>
<name>A0A0A9CLQ3_ARUDO</name>
<dbReference type="EMBL" id="GBRH01223575">
    <property type="protein sequence ID" value="JAD74320.1"/>
    <property type="molecule type" value="Transcribed_RNA"/>
</dbReference>